<dbReference type="InterPro" id="IPR054186">
    <property type="entry name" value="DUF6891"/>
</dbReference>
<feature type="domain" description="DUF6891" evidence="1">
    <location>
        <begin position="20"/>
        <end position="192"/>
    </location>
</feature>
<evidence type="ECO:0000313" key="3">
    <source>
        <dbReference type="Proteomes" id="UP001501231"/>
    </source>
</evidence>
<organism evidence="2 3">
    <name type="scientific">Actinomadura vinacea</name>
    <dbReference type="NCBI Taxonomy" id="115336"/>
    <lineage>
        <taxon>Bacteria</taxon>
        <taxon>Bacillati</taxon>
        <taxon>Actinomycetota</taxon>
        <taxon>Actinomycetes</taxon>
        <taxon>Streptosporangiales</taxon>
        <taxon>Thermomonosporaceae</taxon>
        <taxon>Actinomadura</taxon>
    </lineage>
</organism>
<dbReference type="Proteomes" id="UP001501231">
    <property type="component" value="Unassembled WGS sequence"/>
</dbReference>
<evidence type="ECO:0000313" key="2">
    <source>
        <dbReference type="EMBL" id="GAA2447841.1"/>
    </source>
</evidence>
<dbReference type="Pfam" id="PF21831">
    <property type="entry name" value="DUF6891"/>
    <property type="match status" value="1"/>
</dbReference>
<dbReference type="EMBL" id="BAAARW010000034">
    <property type="protein sequence ID" value="GAA2447841.1"/>
    <property type="molecule type" value="Genomic_DNA"/>
</dbReference>
<evidence type="ECO:0000259" key="1">
    <source>
        <dbReference type="Pfam" id="PF21831"/>
    </source>
</evidence>
<accession>A0ABP5X9C9</accession>
<sequence>MPVPVAILRDMVDGSLHSLLLEQVRVALARAEDDFDTIVADAFDRFEGEVERAAVDTVARAEFAAYRAEQSGWNGELLDTERLLAAFRDLDTAGVVARADFTCCQTCGTAEIGAEVPAGAARGYVFCHHQDVDGAARGDGLYLSYGAFTEDGDDAEIGRRAVTALRERGLVVEWDGEATTRILLPLTWRRRRYAHLARSPDLPDAPEEAAASLAVTYHDYTRGRGEDDPVAMSFEEFRGLLYGLVPGGDNFITCTGRSGKIVQGMWEEGPRFWLETPDQGARCSYGRWATLDEAAEVVRALAHDDRVALTDLGDLETVTWS</sequence>
<protein>
    <recommendedName>
        <fullName evidence="1">DUF6891 domain-containing protein</fullName>
    </recommendedName>
</protein>
<gene>
    <name evidence="2" type="ORF">GCM10010191_76470</name>
</gene>
<reference evidence="3" key="1">
    <citation type="journal article" date="2019" name="Int. J. Syst. Evol. Microbiol.">
        <title>The Global Catalogue of Microorganisms (GCM) 10K type strain sequencing project: providing services to taxonomists for standard genome sequencing and annotation.</title>
        <authorList>
            <consortium name="The Broad Institute Genomics Platform"/>
            <consortium name="The Broad Institute Genome Sequencing Center for Infectious Disease"/>
            <person name="Wu L."/>
            <person name="Ma J."/>
        </authorList>
    </citation>
    <scope>NUCLEOTIDE SEQUENCE [LARGE SCALE GENOMIC DNA]</scope>
    <source>
        <strain evidence="3">JCM 3325</strain>
    </source>
</reference>
<keyword evidence="3" id="KW-1185">Reference proteome</keyword>
<proteinExistence type="predicted"/>
<comment type="caution">
    <text evidence="2">The sequence shown here is derived from an EMBL/GenBank/DDBJ whole genome shotgun (WGS) entry which is preliminary data.</text>
</comment>
<name>A0ABP5X9C9_9ACTN</name>